<feature type="transmembrane region" description="Helical" evidence="8">
    <location>
        <begin position="81"/>
        <end position="102"/>
    </location>
</feature>
<dbReference type="Proteomes" id="UP000075882">
    <property type="component" value="Unassembled WGS sequence"/>
</dbReference>
<feature type="domain" description="G-protein coupled receptors family 2 profile 2" evidence="9">
    <location>
        <begin position="44"/>
        <end position="137"/>
    </location>
</feature>
<evidence type="ECO:0000256" key="5">
    <source>
        <dbReference type="ARBA" id="ARBA00023136"/>
    </source>
</evidence>
<dbReference type="GO" id="GO:0017046">
    <property type="term" value="F:peptide hormone binding"/>
    <property type="evidence" value="ECO:0007669"/>
    <property type="project" value="TreeGrafter"/>
</dbReference>
<dbReference type="AlphaFoldDB" id="A0A8W7PY25"/>
<organism evidence="10">
    <name type="scientific">Anopheles coluzzii</name>
    <name type="common">African malaria mosquito</name>
    <dbReference type="NCBI Taxonomy" id="1518534"/>
    <lineage>
        <taxon>Eukaryota</taxon>
        <taxon>Metazoa</taxon>
        <taxon>Ecdysozoa</taxon>
        <taxon>Arthropoda</taxon>
        <taxon>Hexapoda</taxon>
        <taxon>Insecta</taxon>
        <taxon>Pterygota</taxon>
        <taxon>Neoptera</taxon>
        <taxon>Endopterygota</taxon>
        <taxon>Diptera</taxon>
        <taxon>Nematocera</taxon>
        <taxon>Culicoidea</taxon>
        <taxon>Culicidae</taxon>
        <taxon>Anophelinae</taxon>
        <taxon>Anopheles</taxon>
    </lineage>
</organism>
<dbReference type="InterPro" id="IPR000832">
    <property type="entry name" value="GPCR_2_secretin-like"/>
</dbReference>
<dbReference type="InterPro" id="IPR017981">
    <property type="entry name" value="GPCR_2-like_7TM"/>
</dbReference>
<feature type="transmembrane region" description="Helical" evidence="8">
    <location>
        <begin position="46"/>
        <end position="69"/>
    </location>
</feature>
<dbReference type="GO" id="GO:0005886">
    <property type="term" value="C:plasma membrane"/>
    <property type="evidence" value="ECO:0007669"/>
    <property type="project" value="TreeGrafter"/>
</dbReference>
<reference evidence="10" key="1">
    <citation type="submission" date="2022-08" db="UniProtKB">
        <authorList>
            <consortium name="EnsemblMetazoa"/>
        </authorList>
    </citation>
    <scope>IDENTIFICATION</scope>
</reference>
<dbReference type="Gene3D" id="1.20.1070.10">
    <property type="entry name" value="Rhodopsin 7-helix transmembrane proteins"/>
    <property type="match status" value="1"/>
</dbReference>
<evidence type="ECO:0000256" key="8">
    <source>
        <dbReference type="SAM" id="Phobius"/>
    </source>
</evidence>
<evidence type="ECO:0000313" key="10">
    <source>
        <dbReference type="EnsemblMetazoa" id="ACOM038754-PA.1"/>
    </source>
</evidence>
<evidence type="ECO:0000256" key="7">
    <source>
        <dbReference type="ARBA" id="ARBA00023224"/>
    </source>
</evidence>
<comment type="subcellular location">
    <subcellularLocation>
        <location evidence="1">Membrane</location>
        <topology evidence="1">Multi-pass membrane protein</topology>
    </subcellularLocation>
</comment>
<proteinExistence type="predicted"/>
<keyword evidence="7" id="KW-0807">Transducer</keyword>
<keyword evidence="6" id="KW-0675">Receptor</keyword>
<evidence type="ECO:0000259" key="9">
    <source>
        <dbReference type="PROSITE" id="PS50261"/>
    </source>
</evidence>
<keyword evidence="3 8" id="KW-1133">Transmembrane helix</keyword>
<dbReference type="PROSITE" id="PS50261">
    <property type="entry name" value="G_PROTEIN_RECEP_F2_4"/>
    <property type="match status" value="1"/>
</dbReference>
<accession>A0A8W7PY25</accession>
<keyword evidence="5 8" id="KW-0472">Membrane</keyword>
<keyword evidence="2 8" id="KW-0812">Transmembrane</keyword>
<evidence type="ECO:0000256" key="4">
    <source>
        <dbReference type="ARBA" id="ARBA00023040"/>
    </source>
</evidence>
<dbReference type="GO" id="GO:0007166">
    <property type="term" value="P:cell surface receptor signaling pathway"/>
    <property type="evidence" value="ECO:0007669"/>
    <property type="project" value="InterPro"/>
</dbReference>
<dbReference type="GO" id="GO:0007188">
    <property type="term" value="P:adenylate cyclase-modulating G protein-coupled receptor signaling pathway"/>
    <property type="evidence" value="ECO:0007669"/>
    <property type="project" value="TreeGrafter"/>
</dbReference>
<protein>
    <recommendedName>
        <fullName evidence="9">G-protein coupled receptors family 2 profile 2 domain-containing protein</fullName>
    </recommendedName>
</protein>
<sequence>LHLAFSSPENATRYCHPNGRWDNYSHYAACHHVNEPPPDIVEISSIIYYTGYILSLVALSLAVIVFVYFKDLRCLRNTIHANLFITYILSALLWIIILTLQVRSRVQSIILKIFIQKKVIIRLLPQLIFNVREYHFP</sequence>
<evidence type="ECO:0000256" key="1">
    <source>
        <dbReference type="ARBA" id="ARBA00004141"/>
    </source>
</evidence>
<evidence type="ECO:0000256" key="2">
    <source>
        <dbReference type="ARBA" id="ARBA00022692"/>
    </source>
</evidence>
<dbReference type="PANTHER" id="PTHR45620:SF15">
    <property type="entry name" value="DIURETIC HORMONE 44 RECEPTOR 1-RELATED"/>
    <property type="match status" value="1"/>
</dbReference>
<dbReference type="SUPFAM" id="SSF111418">
    <property type="entry name" value="Hormone receptor domain"/>
    <property type="match status" value="1"/>
</dbReference>
<dbReference type="VEuPathDB" id="VectorBase:ACON2_037628"/>
<dbReference type="GO" id="GO:0008528">
    <property type="term" value="F:G protein-coupled peptide receptor activity"/>
    <property type="evidence" value="ECO:0007669"/>
    <property type="project" value="TreeGrafter"/>
</dbReference>
<dbReference type="EnsemblMetazoa" id="ACOM038754-RA">
    <property type="protein sequence ID" value="ACOM038754-PA.1"/>
    <property type="gene ID" value="ACOM038754"/>
</dbReference>
<evidence type="ECO:0000256" key="3">
    <source>
        <dbReference type="ARBA" id="ARBA00022989"/>
    </source>
</evidence>
<dbReference type="InterPro" id="IPR036445">
    <property type="entry name" value="GPCR_2_extracell_dom_sf"/>
</dbReference>
<dbReference type="Pfam" id="PF00002">
    <property type="entry name" value="7tm_2"/>
    <property type="match status" value="1"/>
</dbReference>
<keyword evidence="4" id="KW-0297">G-protein coupled receptor</keyword>
<dbReference type="Gene3D" id="4.10.1240.10">
    <property type="entry name" value="GPCR, family 2, extracellular hormone receptor domain"/>
    <property type="match status" value="1"/>
</dbReference>
<dbReference type="PANTHER" id="PTHR45620">
    <property type="entry name" value="PDF RECEPTOR-LIKE PROTEIN-RELATED"/>
    <property type="match status" value="1"/>
</dbReference>
<dbReference type="PRINTS" id="PR00249">
    <property type="entry name" value="GPCRSECRETIN"/>
</dbReference>
<evidence type="ECO:0000256" key="6">
    <source>
        <dbReference type="ARBA" id="ARBA00023170"/>
    </source>
</evidence>
<name>A0A8W7PY25_ANOCL</name>
<dbReference type="InterPro" id="IPR050332">
    <property type="entry name" value="GPCR_2"/>
</dbReference>